<dbReference type="Pfam" id="PF09388">
    <property type="entry name" value="SpoOE-like"/>
    <property type="match status" value="1"/>
</dbReference>
<keyword evidence="2" id="KW-1185">Reference proteome</keyword>
<protein>
    <submittedName>
        <fullName evidence="1">Uncharacterized protein</fullName>
    </submittedName>
</protein>
<gene>
    <name evidence="1" type="ORF">ET33_22565</name>
</gene>
<dbReference type="AlphaFoldDB" id="A0A081NW65"/>
<evidence type="ECO:0000313" key="2">
    <source>
        <dbReference type="Proteomes" id="UP000028123"/>
    </source>
</evidence>
<sequence>MGVLVSRREDYTQYEISHFSEETLQSEMKTILNQMEEAVQQGESLTSEYVVQLSQQLDRYVLIAQIRKIRCVN</sequence>
<name>A0A081NW65_9BACL</name>
<proteinExistence type="predicted"/>
<dbReference type="OrthoDB" id="2631065at2"/>
<dbReference type="RefSeq" id="WP_036690849.1">
    <property type="nucleotide sequence ID" value="NZ_FYEP01000013.1"/>
</dbReference>
<dbReference type="EMBL" id="JNVM01000033">
    <property type="protein sequence ID" value="KEQ22688.1"/>
    <property type="molecule type" value="Genomic_DNA"/>
</dbReference>
<dbReference type="InterPro" id="IPR018540">
    <property type="entry name" value="Spo0E-like"/>
</dbReference>
<dbReference type="Proteomes" id="UP000028123">
    <property type="component" value="Unassembled WGS sequence"/>
</dbReference>
<organism evidence="1 2">
    <name type="scientific">Paenibacillus tyrfis</name>
    <dbReference type="NCBI Taxonomy" id="1501230"/>
    <lineage>
        <taxon>Bacteria</taxon>
        <taxon>Bacillati</taxon>
        <taxon>Bacillota</taxon>
        <taxon>Bacilli</taxon>
        <taxon>Bacillales</taxon>
        <taxon>Paenibacillaceae</taxon>
        <taxon>Paenibacillus</taxon>
    </lineage>
</organism>
<comment type="caution">
    <text evidence="1">The sequence shown here is derived from an EMBL/GenBank/DDBJ whole genome shotgun (WGS) entry which is preliminary data.</text>
</comment>
<dbReference type="GO" id="GO:0043937">
    <property type="term" value="P:regulation of sporulation"/>
    <property type="evidence" value="ECO:0007669"/>
    <property type="project" value="InterPro"/>
</dbReference>
<accession>A0A081NW65</accession>
<reference evidence="1 2" key="1">
    <citation type="submission" date="2014-06" db="EMBL/GenBank/DDBJ databases">
        <title>Draft genome sequence of Paenibacillus sp. MSt1.</title>
        <authorList>
            <person name="Aw Y.K."/>
            <person name="Ong K.S."/>
            <person name="Gan H.M."/>
            <person name="Lee S.M."/>
        </authorList>
    </citation>
    <scope>NUCLEOTIDE SEQUENCE [LARGE SCALE GENOMIC DNA]</scope>
    <source>
        <strain evidence="1 2">MSt1</strain>
    </source>
</reference>
<evidence type="ECO:0000313" key="1">
    <source>
        <dbReference type="EMBL" id="KEQ22688.1"/>
    </source>
</evidence>